<dbReference type="PANTHER" id="PTHR46564:SF1">
    <property type="entry name" value="TRANSPOSASE"/>
    <property type="match status" value="1"/>
</dbReference>
<dbReference type="Proteomes" id="UP000031623">
    <property type="component" value="Chromosome"/>
</dbReference>
<dbReference type="OrthoDB" id="5639505at2"/>
<dbReference type="HOGENOM" id="CLU_056788_10_3_6"/>
<evidence type="ECO:0000313" key="3">
    <source>
        <dbReference type="EMBL" id="BAP57311.1"/>
    </source>
</evidence>
<dbReference type="InterPro" id="IPR038717">
    <property type="entry name" value="Tc1-like_DDE_dom"/>
</dbReference>
<accession>A0A090BVR4</accession>
<proteinExistence type="predicted"/>
<dbReference type="EMBL" id="AP014633">
    <property type="protein sequence ID" value="BAP57311.1"/>
    <property type="molecule type" value="Genomic_DNA"/>
</dbReference>
<sequence>MPRRQGYAPIGTRCVGKHNWLARGRVKVIGALLASCLLTVSLFIGAINTNTFSAWVAQDLLPQLPQNSVVVMDNATSHQRAEIRQLFEQEGHVLEYLPTYSPDLNPIEHKWAQAKAIRRQKRCSVEELFVHYVS</sequence>
<dbReference type="KEGG" id="tig:THII_3014"/>
<name>A0A090BVR4_9GAMM</name>
<evidence type="ECO:0000313" key="4">
    <source>
        <dbReference type="Proteomes" id="UP000031623"/>
    </source>
</evidence>
<evidence type="ECO:0000259" key="2">
    <source>
        <dbReference type="Pfam" id="PF13358"/>
    </source>
</evidence>
<dbReference type="AlphaFoldDB" id="A0A090BVR4"/>
<protein>
    <submittedName>
        <fullName evidence="3">Transposase</fullName>
    </submittedName>
</protein>
<keyword evidence="1" id="KW-0472">Membrane</keyword>
<dbReference type="PANTHER" id="PTHR46564">
    <property type="entry name" value="TRANSPOSASE"/>
    <property type="match status" value="1"/>
</dbReference>
<keyword evidence="1" id="KW-1133">Transmembrane helix</keyword>
<keyword evidence="1" id="KW-0812">Transmembrane</keyword>
<organism evidence="3 4">
    <name type="scientific">Thioploca ingrica</name>
    <dbReference type="NCBI Taxonomy" id="40754"/>
    <lineage>
        <taxon>Bacteria</taxon>
        <taxon>Pseudomonadati</taxon>
        <taxon>Pseudomonadota</taxon>
        <taxon>Gammaproteobacteria</taxon>
        <taxon>Thiotrichales</taxon>
        <taxon>Thiotrichaceae</taxon>
        <taxon>Thioploca</taxon>
    </lineage>
</organism>
<reference evidence="3 4" key="1">
    <citation type="journal article" date="2014" name="ISME J.">
        <title>Ecophysiology of Thioploca ingrica as revealed by the complete genome sequence supplemented with proteomic evidence.</title>
        <authorList>
            <person name="Kojima H."/>
            <person name="Ogura Y."/>
            <person name="Yamamoto N."/>
            <person name="Togashi T."/>
            <person name="Mori H."/>
            <person name="Watanabe T."/>
            <person name="Nemoto F."/>
            <person name="Kurokawa K."/>
            <person name="Hayashi T."/>
            <person name="Fukui M."/>
        </authorList>
    </citation>
    <scope>NUCLEOTIDE SEQUENCE [LARGE SCALE GENOMIC DNA]</scope>
</reference>
<dbReference type="InterPro" id="IPR036397">
    <property type="entry name" value="RNaseH_sf"/>
</dbReference>
<keyword evidence="4" id="KW-1185">Reference proteome</keyword>
<dbReference type="Gene3D" id="3.30.420.10">
    <property type="entry name" value="Ribonuclease H-like superfamily/Ribonuclease H"/>
    <property type="match status" value="1"/>
</dbReference>
<dbReference type="STRING" id="40754.THII_3014"/>
<feature type="transmembrane region" description="Helical" evidence="1">
    <location>
        <begin position="28"/>
        <end position="47"/>
    </location>
</feature>
<dbReference type="GO" id="GO:0003676">
    <property type="term" value="F:nucleic acid binding"/>
    <property type="evidence" value="ECO:0007669"/>
    <property type="project" value="InterPro"/>
</dbReference>
<feature type="domain" description="Tc1-like transposase DDE" evidence="2">
    <location>
        <begin position="2"/>
        <end position="122"/>
    </location>
</feature>
<evidence type="ECO:0000256" key="1">
    <source>
        <dbReference type="SAM" id="Phobius"/>
    </source>
</evidence>
<dbReference type="Pfam" id="PF13358">
    <property type="entry name" value="DDE_3"/>
    <property type="match status" value="1"/>
</dbReference>
<gene>
    <name evidence="3" type="ORF">THII_3014</name>
</gene>